<dbReference type="EMBL" id="UYSG01000968">
    <property type="protein sequence ID" value="VDL30148.1"/>
    <property type="molecule type" value="Genomic_DNA"/>
</dbReference>
<dbReference type="SMART" id="SM00744">
    <property type="entry name" value="RINGv"/>
    <property type="match status" value="1"/>
</dbReference>
<dbReference type="InterPro" id="IPR051834">
    <property type="entry name" value="RING_finger_E3_ligase"/>
</dbReference>
<dbReference type="FunFam" id="3.30.40.10:FF:000127">
    <property type="entry name" value="E3 ubiquitin-protein ligase RNF181"/>
    <property type="match status" value="1"/>
</dbReference>
<comment type="similarity">
    <text evidence="8">Belongs to the RNF181 family.</text>
</comment>
<dbReference type="PANTHER" id="PTHR45931">
    <property type="entry name" value="SI:CH211-59O9.10"/>
    <property type="match status" value="1"/>
</dbReference>
<evidence type="ECO:0000313" key="13">
    <source>
        <dbReference type="WBParaSite" id="HDID_0000329701-mRNA-1"/>
    </source>
</evidence>
<dbReference type="SUPFAM" id="SSF57850">
    <property type="entry name" value="RING/U-box"/>
    <property type="match status" value="1"/>
</dbReference>
<dbReference type="Proteomes" id="UP000274504">
    <property type="component" value="Unassembled WGS sequence"/>
</dbReference>
<dbReference type="EC" id="2.3.2.27" evidence="2"/>
<gene>
    <name evidence="11" type="ORF">HDID_LOCUS3295</name>
</gene>
<evidence type="ECO:0000313" key="12">
    <source>
        <dbReference type="Proteomes" id="UP000274504"/>
    </source>
</evidence>
<keyword evidence="5 9" id="KW-0863">Zinc-finger</keyword>
<dbReference type="InterPro" id="IPR013083">
    <property type="entry name" value="Znf_RING/FYVE/PHD"/>
</dbReference>
<keyword evidence="4" id="KW-0479">Metal-binding</keyword>
<feature type="domain" description="RING-type" evidence="10">
    <location>
        <begin position="171"/>
        <end position="212"/>
    </location>
</feature>
<evidence type="ECO:0000256" key="2">
    <source>
        <dbReference type="ARBA" id="ARBA00012483"/>
    </source>
</evidence>
<dbReference type="GO" id="GO:0005634">
    <property type="term" value="C:nucleus"/>
    <property type="evidence" value="ECO:0007669"/>
    <property type="project" value="TreeGrafter"/>
</dbReference>
<keyword evidence="7" id="KW-0862">Zinc</keyword>
<dbReference type="GO" id="GO:0016567">
    <property type="term" value="P:protein ubiquitination"/>
    <property type="evidence" value="ECO:0007669"/>
    <property type="project" value="UniProtKB-ARBA"/>
</dbReference>
<reference evidence="13" key="1">
    <citation type="submission" date="2017-02" db="UniProtKB">
        <authorList>
            <consortium name="WormBaseParasite"/>
        </authorList>
    </citation>
    <scope>IDENTIFICATION</scope>
</reference>
<name>A0A0R3SET0_HYMDI</name>
<evidence type="ECO:0000256" key="1">
    <source>
        <dbReference type="ARBA" id="ARBA00000900"/>
    </source>
</evidence>
<evidence type="ECO:0000313" key="11">
    <source>
        <dbReference type="EMBL" id="VDL30148.1"/>
    </source>
</evidence>
<dbReference type="AlphaFoldDB" id="A0A0R3SET0"/>
<protein>
    <recommendedName>
        <fullName evidence="2">RING-type E3 ubiquitin transferase</fullName>
        <ecNumber evidence="2">2.3.2.27</ecNumber>
    </recommendedName>
</protein>
<proteinExistence type="inferred from homology"/>
<dbReference type="OrthoDB" id="8062037at2759"/>
<keyword evidence="6" id="KW-0833">Ubl conjugation pathway</keyword>
<dbReference type="PANTHER" id="PTHR45931:SF3">
    <property type="entry name" value="RING ZINC FINGER-CONTAINING PROTEIN"/>
    <property type="match status" value="1"/>
</dbReference>
<evidence type="ECO:0000256" key="4">
    <source>
        <dbReference type="ARBA" id="ARBA00022723"/>
    </source>
</evidence>
<dbReference type="GO" id="GO:0008270">
    <property type="term" value="F:zinc ion binding"/>
    <property type="evidence" value="ECO:0007669"/>
    <property type="project" value="UniProtKB-KW"/>
</dbReference>
<dbReference type="Pfam" id="PF14369">
    <property type="entry name" value="Zn_ribbon_19"/>
    <property type="match status" value="1"/>
</dbReference>
<dbReference type="InterPro" id="IPR001841">
    <property type="entry name" value="Znf_RING"/>
</dbReference>
<reference evidence="11 12" key="2">
    <citation type="submission" date="2018-11" db="EMBL/GenBank/DDBJ databases">
        <authorList>
            <consortium name="Pathogen Informatics"/>
        </authorList>
    </citation>
    <scope>NUCLEOTIDE SEQUENCE [LARGE SCALE GENOMIC DNA]</scope>
</reference>
<evidence type="ECO:0000256" key="9">
    <source>
        <dbReference type="PROSITE-ProRule" id="PRU00175"/>
    </source>
</evidence>
<evidence type="ECO:0000256" key="8">
    <source>
        <dbReference type="ARBA" id="ARBA00038197"/>
    </source>
</evidence>
<dbReference type="Gene3D" id="3.30.40.10">
    <property type="entry name" value="Zinc/RING finger domain, C3HC4 (zinc finger)"/>
    <property type="match status" value="1"/>
</dbReference>
<evidence type="ECO:0000256" key="3">
    <source>
        <dbReference type="ARBA" id="ARBA00022679"/>
    </source>
</evidence>
<dbReference type="STRING" id="6216.A0A0R3SET0"/>
<dbReference type="Pfam" id="PF13639">
    <property type="entry name" value="zf-RING_2"/>
    <property type="match status" value="1"/>
</dbReference>
<dbReference type="WBParaSite" id="HDID_0000329701-mRNA-1">
    <property type="protein sequence ID" value="HDID_0000329701-mRNA-1"/>
    <property type="gene ID" value="HDID_0000329701"/>
</dbReference>
<dbReference type="GO" id="GO:0061630">
    <property type="term" value="F:ubiquitin protein ligase activity"/>
    <property type="evidence" value="ECO:0007669"/>
    <property type="project" value="UniProtKB-EC"/>
</dbReference>
<dbReference type="InterPro" id="IPR011016">
    <property type="entry name" value="Znf_RING-CH"/>
</dbReference>
<dbReference type="SMART" id="SM00184">
    <property type="entry name" value="RING"/>
    <property type="match status" value="1"/>
</dbReference>
<organism evidence="13">
    <name type="scientific">Hymenolepis diminuta</name>
    <name type="common">Rat tapeworm</name>
    <dbReference type="NCBI Taxonomy" id="6216"/>
    <lineage>
        <taxon>Eukaryota</taxon>
        <taxon>Metazoa</taxon>
        <taxon>Spiralia</taxon>
        <taxon>Lophotrochozoa</taxon>
        <taxon>Platyhelminthes</taxon>
        <taxon>Cestoda</taxon>
        <taxon>Eucestoda</taxon>
        <taxon>Cyclophyllidea</taxon>
        <taxon>Hymenolepididae</taxon>
        <taxon>Hymenolepis</taxon>
    </lineage>
</organism>
<evidence type="ECO:0000259" key="10">
    <source>
        <dbReference type="PROSITE" id="PS50089"/>
    </source>
</evidence>
<evidence type="ECO:0000256" key="5">
    <source>
        <dbReference type="ARBA" id="ARBA00022771"/>
    </source>
</evidence>
<evidence type="ECO:0000256" key="7">
    <source>
        <dbReference type="ARBA" id="ARBA00022833"/>
    </source>
</evidence>
<dbReference type="InterPro" id="IPR039525">
    <property type="entry name" value="RNF126-like_zinc-ribbon"/>
</dbReference>
<dbReference type="GO" id="GO:0006511">
    <property type="term" value="P:ubiquitin-dependent protein catabolic process"/>
    <property type="evidence" value="ECO:0007669"/>
    <property type="project" value="TreeGrafter"/>
</dbReference>
<sequence length="221" mass="23914">MASGGVGSGRYYCHLCQRSTNPTLSDSVLKCNLCNEGFVEEIESAAHSATFENESDPEVTLFSLISAMDSALGGVALGINPDVALINMSTPEHGLSSRRSRTRFWPDTMSALIAQLLANGDLNSKALNLSSINYFSQDFGIGGTPPATAADIAALPRKKLKQDDLKTYDVCSICLEKYKVNDEIMSLPCQHNFHQPCLATWLSQKGSCPICRKDIQGEDTS</sequence>
<comment type="catalytic activity">
    <reaction evidence="1">
        <text>S-ubiquitinyl-[E2 ubiquitin-conjugating enzyme]-L-cysteine + [acceptor protein]-L-lysine = [E2 ubiquitin-conjugating enzyme]-L-cysteine + N(6)-ubiquitinyl-[acceptor protein]-L-lysine.</text>
        <dbReference type="EC" id="2.3.2.27"/>
    </reaction>
</comment>
<accession>A0A0R3SET0</accession>
<keyword evidence="3" id="KW-0808">Transferase</keyword>
<dbReference type="PROSITE" id="PS50089">
    <property type="entry name" value="ZF_RING_2"/>
    <property type="match status" value="1"/>
</dbReference>
<evidence type="ECO:0000256" key="6">
    <source>
        <dbReference type="ARBA" id="ARBA00022786"/>
    </source>
</evidence>